<name>A0AAN6FDY8_9PEZI</name>
<comment type="caution">
    <text evidence="4">The sequence shown here is derived from an EMBL/GenBank/DDBJ whole genome shotgun (WGS) entry which is preliminary data.</text>
</comment>
<evidence type="ECO:0000313" key="5">
    <source>
        <dbReference type="Proteomes" id="UP001168146"/>
    </source>
</evidence>
<evidence type="ECO:0000256" key="2">
    <source>
        <dbReference type="SAM" id="Phobius"/>
    </source>
</evidence>
<dbReference type="PANTHER" id="PTHR16861">
    <property type="entry name" value="GLYCOPROTEIN 38"/>
    <property type="match status" value="1"/>
</dbReference>
<evidence type="ECO:0000313" key="4">
    <source>
        <dbReference type="EMBL" id="KAK0313168.1"/>
    </source>
</evidence>
<dbReference type="Proteomes" id="UP001168146">
    <property type="component" value="Unassembled WGS sequence"/>
</dbReference>
<sequence>MTTMRLHSIPGPLLQLIASILLAPSPLVQANPRPAASNLAGFHFNDLFARYDCGGTYCGFSSQLCCTAGSTCYTDAADQAQCGAGAATVGAVAGGYWSTYTSIYTEVDTVLTTQVMSTYIQTVAAAATATAGCNYAISETPCGNICCASNQYCASAGQCAAAVGAGSSGYYSAYITPTPTSTQGVIVVGGGGATGSAAIRGTSSSLLLVTSTQTPATTEPFMAPVETGANITLTSQVAQHSGLSGGAIAGIVIGVLLGLFLLALLCFCCCLRGLWNGFAALFGGGNKRRRRTVEVEEYERRSHHTSGGGGGRTWYGASRPNRGTRYEETTNRNSRGEGIFGLGVGLAGLWALLGLKRQRSNKRKEEEKSEYSYASDYYTSETRAPTIGETIGETIDEMIDEYL</sequence>
<keyword evidence="2" id="KW-1133">Transmembrane helix</keyword>
<dbReference type="EMBL" id="JASUXU010000061">
    <property type="protein sequence ID" value="KAK0313168.1"/>
    <property type="molecule type" value="Genomic_DNA"/>
</dbReference>
<feature type="signal peptide" evidence="3">
    <location>
        <begin position="1"/>
        <end position="30"/>
    </location>
</feature>
<reference evidence="4" key="1">
    <citation type="submission" date="2021-12" db="EMBL/GenBank/DDBJ databases">
        <title>Black yeast isolated from Biological Soil Crust.</title>
        <authorList>
            <person name="Kurbessoian T."/>
        </authorList>
    </citation>
    <scope>NUCLEOTIDE SEQUENCE</scope>
    <source>
        <strain evidence="4">CCFEE 5208</strain>
    </source>
</reference>
<feature type="chain" id="PRO_5042902286" evidence="3">
    <location>
        <begin position="31"/>
        <end position="403"/>
    </location>
</feature>
<dbReference type="PANTHER" id="PTHR16861:SF10">
    <property type="entry name" value="MID2 DOMAIN-CONTAINING PROTEIN"/>
    <property type="match status" value="1"/>
</dbReference>
<feature type="transmembrane region" description="Helical" evidence="2">
    <location>
        <begin position="338"/>
        <end position="355"/>
    </location>
</feature>
<evidence type="ECO:0000256" key="1">
    <source>
        <dbReference type="SAM" id="MobiDB-lite"/>
    </source>
</evidence>
<accession>A0AAN6FDY8</accession>
<keyword evidence="3" id="KW-0732">Signal</keyword>
<protein>
    <submittedName>
        <fullName evidence="4">Uncharacterized protein</fullName>
    </submittedName>
</protein>
<keyword evidence="2" id="KW-0812">Transmembrane</keyword>
<proteinExistence type="predicted"/>
<feature type="region of interest" description="Disordered" evidence="1">
    <location>
        <begin position="292"/>
        <end position="332"/>
    </location>
</feature>
<gene>
    <name evidence="4" type="ORF">LTR82_013599</name>
</gene>
<evidence type="ECO:0000256" key="3">
    <source>
        <dbReference type="SAM" id="SignalP"/>
    </source>
</evidence>
<dbReference type="AlphaFoldDB" id="A0AAN6FDY8"/>
<feature type="transmembrane region" description="Helical" evidence="2">
    <location>
        <begin position="248"/>
        <end position="281"/>
    </location>
</feature>
<keyword evidence="2" id="KW-0472">Membrane</keyword>
<organism evidence="4 5">
    <name type="scientific">Friedmanniomyces endolithicus</name>
    <dbReference type="NCBI Taxonomy" id="329885"/>
    <lineage>
        <taxon>Eukaryota</taxon>
        <taxon>Fungi</taxon>
        <taxon>Dikarya</taxon>
        <taxon>Ascomycota</taxon>
        <taxon>Pezizomycotina</taxon>
        <taxon>Dothideomycetes</taxon>
        <taxon>Dothideomycetidae</taxon>
        <taxon>Mycosphaerellales</taxon>
        <taxon>Teratosphaeriaceae</taxon>
        <taxon>Friedmanniomyces</taxon>
    </lineage>
</organism>